<dbReference type="InterPro" id="IPR036259">
    <property type="entry name" value="MFS_trans_sf"/>
</dbReference>
<keyword evidence="9" id="KW-0067">ATP-binding</keyword>
<evidence type="ECO:0000313" key="19">
    <source>
        <dbReference type="Proteomes" id="UP000310200"/>
    </source>
</evidence>
<dbReference type="GO" id="GO:0004386">
    <property type="term" value="F:helicase activity"/>
    <property type="evidence" value="ECO:0007669"/>
    <property type="project" value="UniProtKB-KW"/>
</dbReference>
<dbReference type="EMBL" id="QBLH01002632">
    <property type="protein sequence ID" value="TGZ47880.1"/>
    <property type="molecule type" value="Genomic_DNA"/>
</dbReference>
<keyword evidence="6" id="KW-0227">DNA damage</keyword>
<feature type="transmembrane region" description="Helical" evidence="16">
    <location>
        <begin position="124"/>
        <end position="147"/>
    </location>
</feature>
<evidence type="ECO:0000256" key="14">
    <source>
        <dbReference type="ARBA" id="ARBA00023204"/>
    </source>
</evidence>
<dbReference type="PANTHER" id="PTHR11662:SF279">
    <property type="entry name" value="VOLTAGE-GATED PURINE NUCLEOTIDE UNIPORTER SLC17A9"/>
    <property type="match status" value="1"/>
</dbReference>
<proteinExistence type="inferred from homology"/>
<dbReference type="GO" id="GO:0005634">
    <property type="term" value="C:nucleus"/>
    <property type="evidence" value="ECO:0007669"/>
    <property type="project" value="UniProtKB-SubCell"/>
</dbReference>
<dbReference type="GO" id="GO:0016020">
    <property type="term" value="C:membrane"/>
    <property type="evidence" value="ECO:0007669"/>
    <property type="project" value="UniProtKB-SubCell"/>
</dbReference>
<dbReference type="Pfam" id="PF07690">
    <property type="entry name" value="MFS_1"/>
    <property type="match status" value="1"/>
</dbReference>
<dbReference type="Gene3D" id="1.20.1250.20">
    <property type="entry name" value="MFS general substrate transporter like domains"/>
    <property type="match status" value="2"/>
</dbReference>
<sequence>MQLQISLDTPSDDRTALSWSRRERQKWFLSLLCGTCMIYATRTSVPLLIPVVSQEKNWSKSDSGIILSSFFWGYTLTQVASGYISDKIGGQRVLWISALGWSATTFLMPEIIEFFSGDGTSVLLVAAMRMINGAFQGMHFPSMISLISQRLHEAERASFFSLLTSGSALGTLLTGSLGSYLLENYNWMTVFRALGGMSLAWTALLSYHTLPFKEKTASIKSTTGYTLPWSKLLSQPPFWSCVIGHACQNNCFFVLLSWMPTYFHDTFPEVRGWVVNMVPWLSMLPCTFLGKALSEEIIKTGYSVTVTRKTIQTICFVIEIGSLLFLVKVESFQSAILCLALVIGGSGFHNNAIAVNPSDLAPKHSGSVFGLMNTVGAIPEMALVQDYNTDGEDDLQASQWYGVREATLFLVDATQKMFEVEPETKLSHIQKFFKLYKQILRQKLAWSMQDWMGVVLFVKSGMKGYQSMKSEDGYPLHDALTYAMDIFLKIKTVLTKRRIVLITCHTPQLADDEKHRIRSKAASLKDLDIKLYVIGLGNNWVHDQFYKDLEMLSRKTDIDVYRMTSLVDLVQQIKAPSKNIARLSFQVCDGLEIDLVVRTLGRKRRCLQTKSLSKATNQVLSRSTYFKGEEAYRKDSDSDSEEPDLPFVIPEEVNLETKKSIGGMKLRFTQKELHRIKHIHPPAIKIIGVRPIPDDLFRYHIKRKYFVRADYGSTRKDNLLFFGALLNKCATQGRMIVCAFTMRMNTQTNLCYMIPNAELGGFYLSRIAFQGDIGDKSEALLHYDAQNCVTDKQVALWKKAIDRLDVNYHPYMFKSYKLECQIQMVEKYALDKEPGSPPIDIIEQSFLKTYKKTADLVPEFKNMYISKSDGPTKAKRARKNKET</sequence>
<evidence type="ECO:0000256" key="10">
    <source>
        <dbReference type="ARBA" id="ARBA00022989"/>
    </source>
</evidence>
<dbReference type="Gene3D" id="2.40.290.10">
    <property type="match status" value="1"/>
</dbReference>
<keyword evidence="19" id="KW-1185">Reference proteome</keyword>
<accession>A0A4S2KFD9</accession>
<feature type="transmembrane region" description="Helical" evidence="16">
    <location>
        <begin position="27"/>
        <end position="45"/>
    </location>
</feature>
<evidence type="ECO:0000256" key="8">
    <source>
        <dbReference type="ARBA" id="ARBA00022806"/>
    </source>
</evidence>
<comment type="similarity">
    <text evidence="3">Belongs to the ku70 family.</text>
</comment>
<keyword evidence="7" id="KW-0378">Hydrolase</keyword>
<keyword evidence="5" id="KW-0547">Nucleotide-binding</keyword>
<name>A0A4S2KFD9_9HYME</name>
<dbReference type="AlphaFoldDB" id="A0A4S2KFD9"/>
<evidence type="ECO:0000313" key="18">
    <source>
        <dbReference type="EMBL" id="TGZ47880.1"/>
    </source>
</evidence>
<dbReference type="Pfam" id="PF03731">
    <property type="entry name" value="Ku_N"/>
    <property type="match status" value="2"/>
</dbReference>
<dbReference type="InterPro" id="IPR027388">
    <property type="entry name" value="Ku70_bridge/pillars_dom_sf"/>
</dbReference>
<dbReference type="Gene3D" id="1.10.1600.10">
    <property type="match status" value="1"/>
</dbReference>
<dbReference type="GO" id="GO:0032991">
    <property type="term" value="C:protein-containing complex"/>
    <property type="evidence" value="ECO:0007669"/>
    <property type="project" value="UniProtKB-ARBA"/>
</dbReference>
<gene>
    <name evidence="18" type="ORF">DBV15_08884</name>
</gene>
<dbReference type="STRING" id="300112.A0A4S2KFD9"/>
<keyword evidence="12 16" id="KW-0472">Membrane</keyword>
<dbReference type="InterPro" id="IPR044777">
    <property type="entry name" value="SLC17A9-like"/>
</dbReference>
<dbReference type="GO" id="GO:0016787">
    <property type="term" value="F:hydrolase activity"/>
    <property type="evidence" value="ECO:0007669"/>
    <property type="project" value="UniProtKB-KW"/>
</dbReference>
<keyword evidence="4 16" id="KW-0812">Transmembrane</keyword>
<organism evidence="18 19">
    <name type="scientific">Temnothorax longispinosus</name>
    <dbReference type="NCBI Taxonomy" id="300112"/>
    <lineage>
        <taxon>Eukaryota</taxon>
        <taxon>Metazoa</taxon>
        <taxon>Ecdysozoa</taxon>
        <taxon>Arthropoda</taxon>
        <taxon>Hexapoda</taxon>
        <taxon>Insecta</taxon>
        <taxon>Pterygota</taxon>
        <taxon>Neoptera</taxon>
        <taxon>Endopterygota</taxon>
        <taxon>Hymenoptera</taxon>
        <taxon>Apocrita</taxon>
        <taxon>Aculeata</taxon>
        <taxon>Formicoidea</taxon>
        <taxon>Formicidae</taxon>
        <taxon>Myrmicinae</taxon>
        <taxon>Temnothorax</taxon>
    </lineage>
</organism>
<dbReference type="GO" id="GO:0003677">
    <property type="term" value="F:DNA binding"/>
    <property type="evidence" value="ECO:0007669"/>
    <property type="project" value="UniProtKB-KW"/>
</dbReference>
<dbReference type="Proteomes" id="UP000310200">
    <property type="component" value="Unassembled WGS sequence"/>
</dbReference>
<dbReference type="GO" id="GO:0005524">
    <property type="term" value="F:ATP binding"/>
    <property type="evidence" value="ECO:0007669"/>
    <property type="project" value="UniProtKB-KW"/>
</dbReference>
<evidence type="ECO:0000256" key="15">
    <source>
        <dbReference type="ARBA" id="ARBA00023242"/>
    </source>
</evidence>
<dbReference type="InterPro" id="IPR050382">
    <property type="entry name" value="MFS_Na/Anion_cotransporter"/>
</dbReference>
<dbReference type="CDD" id="cd17380">
    <property type="entry name" value="MFS_SLC17A9_like"/>
    <property type="match status" value="1"/>
</dbReference>
<evidence type="ECO:0000256" key="1">
    <source>
        <dbReference type="ARBA" id="ARBA00004123"/>
    </source>
</evidence>
<evidence type="ECO:0000256" key="5">
    <source>
        <dbReference type="ARBA" id="ARBA00022741"/>
    </source>
</evidence>
<dbReference type="SUPFAM" id="SSF100939">
    <property type="entry name" value="SPOC domain-like"/>
    <property type="match status" value="1"/>
</dbReference>
<keyword evidence="14" id="KW-0234">DNA repair</keyword>
<evidence type="ECO:0000256" key="6">
    <source>
        <dbReference type="ARBA" id="ARBA00022763"/>
    </source>
</evidence>
<dbReference type="Gene3D" id="3.40.50.410">
    <property type="entry name" value="von Willebrand factor, type A domain"/>
    <property type="match status" value="2"/>
</dbReference>
<evidence type="ECO:0000256" key="2">
    <source>
        <dbReference type="ARBA" id="ARBA00004141"/>
    </source>
</evidence>
<dbReference type="InterPro" id="IPR020846">
    <property type="entry name" value="MFS_dom"/>
</dbReference>
<dbReference type="InterPro" id="IPR006164">
    <property type="entry name" value="DNA_bd_Ku70/Ku80"/>
</dbReference>
<keyword evidence="8" id="KW-0347">Helicase</keyword>
<keyword evidence="13" id="KW-0233">DNA recombination</keyword>
<dbReference type="Pfam" id="PF02735">
    <property type="entry name" value="Ku"/>
    <property type="match status" value="1"/>
</dbReference>
<dbReference type="GO" id="GO:0006303">
    <property type="term" value="P:double-strand break repair via nonhomologous end joining"/>
    <property type="evidence" value="ECO:0007669"/>
    <property type="project" value="InterPro"/>
</dbReference>
<dbReference type="GO" id="GO:0015867">
    <property type="term" value="P:ATP transport"/>
    <property type="evidence" value="ECO:0007669"/>
    <property type="project" value="TreeGrafter"/>
</dbReference>
<comment type="caution">
    <text evidence="18">The sequence shown here is derived from an EMBL/GenBank/DDBJ whole genome shotgun (WGS) entry which is preliminary data.</text>
</comment>
<comment type="subcellular location">
    <subcellularLocation>
        <location evidence="2">Membrane</location>
        <topology evidence="2">Multi-pass membrane protein</topology>
    </subcellularLocation>
    <subcellularLocation>
        <location evidence="1">Nucleus</location>
    </subcellularLocation>
</comment>
<evidence type="ECO:0000256" key="16">
    <source>
        <dbReference type="SAM" id="Phobius"/>
    </source>
</evidence>
<feature type="domain" description="Major facilitator superfamily (MFS) profile" evidence="17">
    <location>
        <begin position="27"/>
        <end position="425"/>
    </location>
</feature>
<feature type="transmembrane region" description="Helical" evidence="16">
    <location>
        <begin position="159"/>
        <end position="181"/>
    </location>
</feature>
<dbReference type="InterPro" id="IPR036465">
    <property type="entry name" value="vWFA_dom_sf"/>
</dbReference>
<dbReference type="PROSITE" id="PS50850">
    <property type="entry name" value="MFS"/>
    <property type="match status" value="1"/>
</dbReference>
<evidence type="ECO:0000256" key="7">
    <source>
        <dbReference type="ARBA" id="ARBA00022801"/>
    </source>
</evidence>
<dbReference type="FunFam" id="1.20.1250.20:FF:000059">
    <property type="entry name" value="Solute carrier family 17 member 9"/>
    <property type="match status" value="1"/>
</dbReference>
<dbReference type="GO" id="GO:0015291">
    <property type="term" value="F:secondary active transmembrane transporter activity"/>
    <property type="evidence" value="ECO:0007669"/>
    <property type="project" value="UniProtKB-ARBA"/>
</dbReference>
<protein>
    <recommendedName>
        <fullName evidence="17">Major facilitator superfamily (MFS) profile domain-containing protein</fullName>
    </recommendedName>
</protein>
<evidence type="ECO:0000256" key="4">
    <source>
        <dbReference type="ARBA" id="ARBA00022692"/>
    </source>
</evidence>
<dbReference type="SUPFAM" id="SSF53300">
    <property type="entry name" value="vWA-like"/>
    <property type="match status" value="1"/>
</dbReference>
<reference evidence="18 19" key="1">
    <citation type="journal article" date="2019" name="Philos. Trans. R. Soc. Lond., B, Biol. Sci.">
        <title>Ant behaviour and brain gene expression of defending hosts depend on the ecological success of the intruding social parasite.</title>
        <authorList>
            <person name="Kaur R."/>
            <person name="Stoldt M."/>
            <person name="Jongepier E."/>
            <person name="Feldmeyer B."/>
            <person name="Menzel F."/>
            <person name="Bornberg-Bauer E."/>
            <person name="Foitzik S."/>
        </authorList>
    </citation>
    <scope>NUCLEOTIDE SEQUENCE [LARGE SCALE GENOMIC DNA]</scope>
    <source>
        <tissue evidence="18">Whole body</tissue>
    </source>
</reference>
<dbReference type="InterPro" id="IPR011701">
    <property type="entry name" value="MFS"/>
</dbReference>
<dbReference type="Gene3D" id="4.10.970.10">
    <property type="entry name" value="Ku70, bridge and pillars"/>
    <property type="match status" value="1"/>
</dbReference>
<keyword evidence="11" id="KW-0238">DNA-binding</keyword>
<evidence type="ECO:0000256" key="3">
    <source>
        <dbReference type="ARBA" id="ARBA00005240"/>
    </source>
</evidence>
<evidence type="ECO:0000256" key="11">
    <source>
        <dbReference type="ARBA" id="ARBA00023125"/>
    </source>
</evidence>
<dbReference type="InterPro" id="IPR016194">
    <property type="entry name" value="SPOC-like_C_dom_sf"/>
</dbReference>
<evidence type="ECO:0000259" key="17">
    <source>
        <dbReference type="PROSITE" id="PS50850"/>
    </source>
</evidence>
<dbReference type="GO" id="GO:0006310">
    <property type="term" value="P:DNA recombination"/>
    <property type="evidence" value="ECO:0007669"/>
    <property type="project" value="UniProtKB-KW"/>
</dbReference>
<evidence type="ECO:0000256" key="12">
    <source>
        <dbReference type="ARBA" id="ARBA00023136"/>
    </source>
</evidence>
<evidence type="ECO:0000256" key="9">
    <source>
        <dbReference type="ARBA" id="ARBA00022840"/>
    </source>
</evidence>
<dbReference type="InterPro" id="IPR005161">
    <property type="entry name" value="Ku_N"/>
</dbReference>
<dbReference type="PANTHER" id="PTHR11662">
    <property type="entry name" value="SOLUTE CARRIER FAMILY 17"/>
    <property type="match status" value="1"/>
</dbReference>
<keyword evidence="15" id="KW-0539">Nucleus</keyword>
<evidence type="ECO:0000256" key="13">
    <source>
        <dbReference type="ARBA" id="ARBA00023172"/>
    </source>
</evidence>
<keyword evidence="10 16" id="KW-1133">Transmembrane helix</keyword>
<feature type="transmembrane region" description="Helical" evidence="16">
    <location>
        <begin position="93"/>
        <end position="112"/>
    </location>
</feature>
<dbReference type="SUPFAM" id="SSF103473">
    <property type="entry name" value="MFS general substrate transporter"/>
    <property type="match status" value="1"/>
</dbReference>
<feature type="transmembrane region" description="Helical" evidence="16">
    <location>
        <begin position="65"/>
        <end position="84"/>
    </location>
</feature>